<evidence type="ECO:0000313" key="2">
    <source>
        <dbReference type="Proteomes" id="UP001164250"/>
    </source>
</evidence>
<gene>
    <name evidence="1" type="ORF">Patl1_05442</name>
</gene>
<accession>A0ACC1BUL8</accession>
<proteinExistence type="predicted"/>
<comment type="caution">
    <text evidence="1">The sequence shown here is derived from an EMBL/GenBank/DDBJ whole genome shotgun (WGS) entry which is preliminary data.</text>
</comment>
<name>A0ACC1BUL8_9ROSI</name>
<evidence type="ECO:0000313" key="1">
    <source>
        <dbReference type="EMBL" id="KAJ0102908.1"/>
    </source>
</evidence>
<organism evidence="1 2">
    <name type="scientific">Pistacia atlantica</name>
    <dbReference type="NCBI Taxonomy" id="434234"/>
    <lineage>
        <taxon>Eukaryota</taxon>
        <taxon>Viridiplantae</taxon>
        <taxon>Streptophyta</taxon>
        <taxon>Embryophyta</taxon>
        <taxon>Tracheophyta</taxon>
        <taxon>Spermatophyta</taxon>
        <taxon>Magnoliopsida</taxon>
        <taxon>eudicotyledons</taxon>
        <taxon>Gunneridae</taxon>
        <taxon>Pentapetalae</taxon>
        <taxon>rosids</taxon>
        <taxon>malvids</taxon>
        <taxon>Sapindales</taxon>
        <taxon>Anacardiaceae</taxon>
        <taxon>Pistacia</taxon>
    </lineage>
</organism>
<dbReference type="Proteomes" id="UP001164250">
    <property type="component" value="Chromosome 3"/>
</dbReference>
<keyword evidence="2" id="KW-1185">Reference proteome</keyword>
<sequence>MVKEVRIFFSKSNQIMYSFKIAHKIKTIRGKLEMIKTDKDFHHSESLDEKRVMNIEKRETHSFVHVEKVIGRDNDKNKVVELLLDSNVDKNVSIISIFGFGGLGKTTLAQLLYNDENIIKHFQSKMWVCVSDNFKVKIIVEKILKSTTSKKPEGLELDQLQESL</sequence>
<protein>
    <submittedName>
        <fullName evidence="1">Uncharacterized protein</fullName>
    </submittedName>
</protein>
<reference evidence="2" key="1">
    <citation type="journal article" date="2023" name="G3 (Bethesda)">
        <title>Genome assembly and association tests identify interacting loci associated with vigor, precocity, and sex in interspecific pistachio rootstocks.</title>
        <authorList>
            <person name="Palmer W."/>
            <person name="Jacygrad E."/>
            <person name="Sagayaradj S."/>
            <person name="Cavanaugh K."/>
            <person name="Han R."/>
            <person name="Bertier L."/>
            <person name="Beede B."/>
            <person name="Kafkas S."/>
            <person name="Golino D."/>
            <person name="Preece J."/>
            <person name="Michelmore R."/>
        </authorList>
    </citation>
    <scope>NUCLEOTIDE SEQUENCE [LARGE SCALE GENOMIC DNA]</scope>
</reference>
<dbReference type="EMBL" id="CM047899">
    <property type="protein sequence ID" value="KAJ0102908.1"/>
    <property type="molecule type" value="Genomic_DNA"/>
</dbReference>